<dbReference type="Gene3D" id="3.90.470.20">
    <property type="entry name" value="4'-phosphopantetheinyl transferase domain"/>
    <property type="match status" value="1"/>
</dbReference>
<feature type="domain" description="4'-phosphopantetheinyl transferase" evidence="9">
    <location>
        <begin position="5"/>
        <end position="126"/>
    </location>
</feature>
<organism evidence="10 11">
    <name type="scientific">Candidatus Chloroploca asiatica</name>
    <dbReference type="NCBI Taxonomy" id="1506545"/>
    <lineage>
        <taxon>Bacteria</taxon>
        <taxon>Bacillati</taxon>
        <taxon>Chloroflexota</taxon>
        <taxon>Chloroflexia</taxon>
        <taxon>Chloroflexales</taxon>
        <taxon>Chloroflexineae</taxon>
        <taxon>Oscillochloridaceae</taxon>
        <taxon>Candidatus Chloroploca</taxon>
    </lineage>
</organism>
<comment type="similarity">
    <text evidence="8">Belongs to the P-Pant transferase superfamily. AcpS family.</text>
</comment>
<dbReference type="InterPro" id="IPR037143">
    <property type="entry name" value="4-PPantetheinyl_Trfase_dom_sf"/>
</dbReference>
<keyword evidence="11" id="KW-1185">Reference proteome</keyword>
<dbReference type="GO" id="GO:0005737">
    <property type="term" value="C:cytoplasm"/>
    <property type="evidence" value="ECO:0007669"/>
    <property type="project" value="UniProtKB-SubCell"/>
</dbReference>
<comment type="cofactor">
    <cofactor evidence="8">
        <name>Mg(2+)</name>
        <dbReference type="ChEBI" id="CHEBI:18420"/>
    </cofactor>
</comment>
<name>A0A2H3KQH1_9CHLR</name>
<comment type="function">
    <text evidence="8">Transfers the 4'-phosphopantetheine moiety from coenzyme A to a Ser of acyl-carrier-protein.</text>
</comment>
<evidence type="ECO:0000256" key="8">
    <source>
        <dbReference type="HAMAP-Rule" id="MF_00101"/>
    </source>
</evidence>
<dbReference type="HAMAP" id="MF_00101">
    <property type="entry name" value="AcpS"/>
    <property type="match status" value="1"/>
</dbReference>
<protein>
    <recommendedName>
        <fullName evidence="8">Holo-[acyl-carrier-protein] synthase</fullName>
        <shortName evidence="8">Holo-ACP synthase</shortName>
        <ecNumber evidence="8">2.7.8.7</ecNumber>
    </recommendedName>
    <alternativeName>
        <fullName evidence="8">4'-phosphopantetheinyl transferase AcpS</fullName>
    </alternativeName>
</protein>
<feature type="binding site" evidence="8">
    <location>
        <position position="7"/>
    </location>
    <ligand>
        <name>Mg(2+)</name>
        <dbReference type="ChEBI" id="CHEBI:18420"/>
    </ligand>
</feature>
<dbReference type="RefSeq" id="WP_097651495.1">
    <property type="nucleotide sequence ID" value="NZ_LYXE01000063.1"/>
</dbReference>
<dbReference type="OrthoDB" id="517356at2"/>
<comment type="caution">
    <text evidence="10">The sequence shown here is derived from an EMBL/GenBank/DDBJ whole genome shotgun (WGS) entry which is preliminary data.</text>
</comment>
<dbReference type="Pfam" id="PF01648">
    <property type="entry name" value="ACPS"/>
    <property type="match status" value="1"/>
</dbReference>
<evidence type="ECO:0000259" key="9">
    <source>
        <dbReference type="Pfam" id="PF01648"/>
    </source>
</evidence>
<feature type="binding site" evidence="8">
    <location>
        <position position="58"/>
    </location>
    <ligand>
        <name>Mg(2+)</name>
        <dbReference type="ChEBI" id="CHEBI:18420"/>
    </ligand>
</feature>
<comment type="subcellular location">
    <subcellularLocation>
        <location evidence="8">Cytoplasm</location>
    </subcellularLocation>
</comment>
<gene>
    <name evidence="8" type="primary">acpS</name>
    <name evidence="10" type="ORF">A9Q02_00485</name>
</gene>
<evidence type="ECO:0000313" key="10">
    <source>
        <dbReference type="EMBL" id="PDV99731.1"/>
    </source>
</evidence>
<keyword evidence="4 8" id="KW-0276">Fatty acid metabolism</keyword>
<evidence type="ECO:0000256" key="6">
    <source>
        <dbReference type="ARBA" id="ARBA00023098"/>
    </source>
</evidence>
<keyword evidence="2 8" id="KW-0808">Transferase</keyword>
<dbReference type="InterPro" id="IPR008278">
    <property type="entry name" value="4-PPantetheinyl_Trfase_dom"/>
</dbReference>
<dbReference type="InterPro" id="IPR004568">
    <property type="entry name" value="Ppantetheine-prot_Trfase_dom"/>
</dbReference>
<evidence type="ECO:0000256" key="1">
    <source>
        <dbReference type="ARBA" id="ARBA00022516"/>
    </source>
</evidence>
<sequence length="138" mass="14835">MIYHGIDLVEVGRVREAVEQWGERFTQRVFTPRELEDCGLATRAPRFDSLAARWAAKEATVKALGRGLSGLGAAEATVPLLHLHEIEVRRADDGRPQLVLHGAAAEAAAALGLDELSLSLTHTREYAMASVVGLAGLP</sequence>
<keyword evidence="6 8" id="KW-0443">Lipid metabolism</keyword>
<dbReference type="SUPFAM" id="SSF56214">
    <property type="entry name" value="4'-phosphopantetheinyl transferase"/>
    <property type="match status" value="1"/>
</dbReference>
<comment type="catalytic activity">
    <reaction evidence="8">
        <text>apo-[ACP] + CoA = holo-[ACP] + adenosine 3',5'-bisphosphate + H(+)</text>
        <dbReference type="Rhea" id="RHEA:12068"/>
        <dbReference type="Rhea" id="RHEA-COMP:9685"/>
        <dbReference type="Rhea" id="RHEA-COMP:9690"/>
        <dbReference type="ChEBI" id="CHEBI:15378"/>
        <dbReference type="ChEBI" id="CHEBI:29999"/>
        <dbReference type="ChEBI" id="CHEBI:57287"/>
        <dbReference type="ChEBI" id="CHEBI:58343"/>
        <dbReference type="ChEBI" id="CHEBI:64479"/>
        <dbReference type="EC" id="2.7.8.7"/>
    </reaction>
</comment>
<evidence type="ECO:0000256" key="5">
    <source>
        <dbReference type="ARBA" id="ARBA00022842"/>
    </source>
</evidence>
<dbReference type="EC" id="2.7.8.7" evidence="8"/>
<dbReference type="GO" id="GO:0008897">
    <property type="term" value="F:holo-[acyl-carrier-protein] synthase activity"/>
    <property type="evidence" value="ECO:0007669"/>
    <property type="project" value="UniProtKB-UniRule"/>
</dbReference>
<keyword evidence="3 8" id="KW-0479">Metal-binding</keyword>
<dbReference type="NCBIfam" id="TIGR00516">
    <property type="entry name" value="acpS"/>
    <property type="match status" value="1"/>
</dbReference>
<dbReference type="NCBIfam" id="TIGR00556">
    <property type="entry name" value="pantethn_trn"/>
    <property type="match status" value="1"/>
</dbReference>
<dbReference type="Proteomes" id="UP000220922">
    <property type="component" value="Unassembled WGS sequence"/>
</dbReference>
<dbReference type="EMBL" id="LYXE01000063">
    <property type="protein sequence ID" value="PDV99731.1"/>
    <property type="molecule type" value="Genomic_DNA"/>
</dbReference>
<keyword evidence="8" id="KW-0963">Cytoplasm</keyword>
<evidence type="ECO:0000256" key="3">
    <source>
        <dbReference type="ARBA" id="ARBA00022723"/>
    </source>
</evidence>
<dbReference type="GO" id="GO:0000287">
    <property type="term" value="F:magnesium ion binding"/>
    <property type="evidence" value="ECO:0007669"/>
    <property type="project" value="UniProtKB-UniRule"/>
</dbReference>
<dbReference type="GO" id="GO:0006633">
    <property type="term" value="P:fatty acid biosynthetic process"/>
    <property type="evidence" value="ECO:0007669"/>
    <property type="project" value="UniProtKB-UniRule"/>
</dbReference>
<dbReference type="InterPro" id="IPR002582">
    <property type="entry name" value="ACPS"/>
</dbReference>
<reference evidence="10 11" key="1">
    <citation type="submission" date="2016-05" db="EMBL/GenBank/DDBJ databases">
        <authorList>
            <person name="Lavstsen T."/>
            <person name="Jespersen J.S."/>
        </authorList>
    </citation>
    <scope>NUCLEOTIDE SEQUENCE [LARGE SCALE GENOMIC DNA]</scope>
    <source>
        <strain evidence="10 11">B7-9</strain>
    </source>
</reference>
<keyword evidence="1 8" id="KW-0444">Lipid biosynthesis</keyword>
<evidence type="ECO:0000256" key="7">
    <source>
        <dbReference type="ARBA" id="ARBA00023160"/>
    </source>
</evidence>
<accession>A0A2H3KQH1</accession>
<keyword evidence="7 8" id="KW-0275">Fatty acid biosynthesis</keyword>
<evidence type="ECO:0000313" key="11">
    <source>
        <dbReference type="Proteomes" id="UP000220922"/>
    </source>
</evidence>
<dbReference type="AlphaFoldDB" id="A0A2H3KQH1"/>
<evidence type="ECO:0000256" key="2">
    <source>
        <dbReference type="ARBA" id="ARBA00022679"/>
    </source>
</evidence>
<evidence type="ECO:0000256" key="4">
    <source>
        <dbReference type="ARBA" id="ARBA00022832"/>
    </source>
</evidence>
<proteinExistence type="inferred from homology"/>
<keyword evidence="5 8" id="KW-0460">Magnesium</keyword>